<evidence type="ECO:0000256" key="1">
    <source>
        <dbReference type="SAM" id="MobiDB-lite"/>
    </source>
</evidence>
<keyword evidence="2" id="KW-0472">Membrane</keyword>
<dbReference type="EMBL" id="MBEW02000005">
    <property type="protein sequence ID" value="RDY21629.1"/>
    <property type="molecule type" value="Genomic_DNA"/>
</dbReference>
<protein>
    <submittedName>
        <fullName evidence="3">Uncharacterized protein</fullName>
    </submittedName>
</protein>
<sequence>MGEFRLKVNFGFFKKLLYTLLALACIGLGIFIYIKVKDNAQGNMLNTFMVYVSIGFWVMALIIFIMLYVVSSRVKLELYENGINVMGRVEPIMYRDCESFFFVPTNNNDIKAVAIKARYDTPVFSGNYLGEDFFKYIQKDFKSANLDEFENRLRAGESMSFGIYTTVDMAFSVFKSSTALSKFNFKRKVTLKNDALIYESIEYPYSEISPSYDTKTGEISIDKLSGEKIFSNNYTRYEMGDTFFFLLSRFMKDQSTSKTHYMLAYEPPQIITTDSEVIDETIIMPDQAQSAVDTDVNNTSDILQADPSINSASDETSTADDKDNTNKDDEKGFFKNFFNN</sequence>
<gene>
    <name evidence="3" type="ORF">BBG48_003350</name>
</gene>
<organism evidence="3 4">
    <name type="scientific">Criibacterium bergeronii</name>
    <dbReference type="NCBI Taxonomy" id="1871336"/>
    <lineage>
        <taxon>Bacteria</taxon>
        <taxon>Bacillati</taxon>
        <taxon>Bacillota</taxon>
        <taxon>Clostridia</taxon>
        <taxon>Peptostreptococcales</taxon>
        <taxon>Filifactoraceae</taxon>
        <taxon>Criibacterium</taxon>
    </lineage>
</organism>
<reference evidence="3 4" key="1">
    <citation type="journal article" date="2016" name="Genome Announc.">
        <title>Draft Genome Sequence of Criibacterium bergeronii gen. nov., sp. nov., Strain CCRI-22567T, Isolated from a Vaginal Sample from a Woman with Bacterial Vaginosis.</title>
        <authorList>
            <person name="Maheux A.F."/>
            <person name="Berube E."/>
            <person name="Boudreau D.K."/>
            <person name="Raymond F."/>
            <person name="Corbeil J."/>
            <person name="Roy P.H."/>
            <person name="Boissinot M."/>
            <person name="Omar R.F."/>
        </authorList>
    </citation>
    <scope>NUCLEOTIDE SEQUENCE [LARGE SCALE GENOMIC DNA]</scope>
    <source>
        <strain evidence="3 4">CCRI-22567</strain>
    </source>
</reference>
<dbReference type="AlphaFoldDB" id="A0A371IMA5"/>
<accession>A0A371IMA5</accession>
<dbReference type="Proteomes" id="UP000093352">
    <property type="component" value="Unassembled WGS sequence"/>
</dbReference>
<keyword evidence="2" id="KW-1133">Transmembrane helix</keyword>
<keyword evidence="4" id="KW-1185">Reference proteome</keyword>
<name>A0A371IMA5_9FIRM</name>
<evidence type="ECO:0000256" key="2">
    <source>
        <dbReference type="SAM" id="Phobius"/>
    </source>
</evidence>
<comment type="caution">
    <text evidence="3">The sequence shown here is derived from an EMBL/GenBank/DDBJ whole genome shotgun (WGS) entry which is preliminary data.</text>
</comment>
<feature type="transmembrane region" description="Helical" evidence="2">
    <location>
        <begin position="48"/>
        <end position="70"/>
    </location>
</feature>
<dbReference type="STRING" id="1871336.BBG48_05915"/>
<evidence type="ECO:0000313" key="3">
    <source>
        <dbReference type="EMBL" id="RDY21629.1"/>
    </source>
</evidence>
<evidence type="ECO:0000313" key="4">
    <source>
        <dbReference type="Proteomes" id="UP000093352"/>
    </source>
</evidence>
<feature type="compositionally biased region" description="Basic and acidic residues" evidence="1">
    <location>
        <begin position="319"/>
        <end position="331"/>
    </location>
</feature>
<dbReference type="RefSeq" id="WP_068911921.1">
    <property type="nucleotide sequence ID" value="NZ_MBEW02000005.1"/>
</dbReference>
<feature type="compositionally biased region" description="Polar residues" evidence="1">
    <location>
        <begin position="301"/>
        <end position="316"/>
    </location>
</feature>
<feature type="region of interest" description="Disordered" evidence="1">
    <location>
        <begin position="301"/>
        <end position="331"/>
    </location>
</feature>
<feature type="transmembrane region" description="Helical" evidence="2">
    <location>
        <begin position="16"/>
        <end position="36"/>
    </location>
</feature>
<proteinExistence type="predicted"/>
<keyword evidence="2" id="KW-0812">Transmembrane</keyword>